<evidence type="ECO:0000313" key="3">
    <source>
        <dbReference type="Proteomes" id="UP001190700"/>
    </source>
</evidence>
<gene>
    <name evidence="2" type="ORF">CYMTET_4984</name>
</gene>
<proteinExistence type="predicted"/>
<dbReference type="PANTHER" id="PTHR47272:SF1">
    <property type="entry name" value="PIGGYBAC TRANSPOSABLE ELEMENT-DERIVED PROTEIN 3-LIKE"/>
    <property type="match status" value="1"/>
</dbReference>
<evidence type="ECO:0000313" key="2">
    <source>
        <dbReference type="EMBL" id="KAK3287510.1"/>
    </source>
</evidence>
<organism evidence="2 3">
    <name type="scientific">Cymbomonas tetramitiformis</name>
    <dbReference type="NCBI Taxonomy" id="36881"/>
    <lineage>
        <taxon>Eukaryota</taxon>
        <taxon>Viridiplantae</taxon>
        <taxon>Chlorophyta</taxon>
        <taxon>Pyramimonadophyceae</taxon>
        <taxon>Pyramimonadales</taxon>
        <taxon>Pyramimonadaceae</taxon>
        <taxon>Cymbomonas</taxon>
    </lineage>
</organism>
<comment type="caution">
    <text evidence="2">The sequence shown here is derived from an EMBL/GenBank/DDBJ whole genome shotgun (WGS) entry which is preliminary data.</text>
</comment>
<dbReference type="AlphaFoldDB" id="A0AAE0LJT8"/>
<dbReference type="Pfam" id="PF13843">
    <property type="entry name" value="DDE_Tnp_1_7"/>
    <property type="match status" value="1"/>
</dbReference>
<sequence>MRLARTNPLHSFVYGDERVLSLFPRGLDRFKELKGLLHVSNPLAPRKDTPFVKVWDLVDHVATNSRKNFVPPRFGSLDEIVIGFQGRCAEKDKIKYMDEGDGFIGDSIYFGGYMYAFHFRHDSCPVVEKNASPLHNRCLYLAETLKEYDWVTLYFDNLFMSKNFLGWLYDCKKLGCGVCHTSGRGLPDCVIQKEVTKKAELEQAVGTIKVARSSDFRVLAMSTYDSKLVHLMSSAHTQVREVVKSRKIWDSAQGKSTDLEFKRLNVIDDYNFCMNGVDICDQIRNQYRTDGPWMRQRKWWWSIFLWALEVGKGSSSIGEIGSPPSVKKSQKDGPFRAARITPASLEKMHARLRGGHPMALEVARTDCQWCKYTRGLCEVVEGKKRKEPGNPKTKLSEHPISRATFGCEACHVWFCGLACWNEFHKL</sequence>
<reference evidence="2 3" key="1">
    <citation type="journal article" date="2015" name="Genome Biol. Evol.">
        <title>Comparative Genomics of a Bacterivorous Green Alga Reveals Evolutionary Causalities and Consequences of Phago-Mixotrophic Mode of Nutrition.</title>
        <authorList>
            <person name="Burns J.A."/>
            <person name="Paasch A."/>
            <person name="Narechania A."/>
            <person name="Kim E."/>
        </authorList>
    </citation>
    <scope>NUCLEOTIDE SEQUENCE [LARGE SCALE GENOMIC DNA]</scope>
    <source>
        <strain evidence="2 3">PLY_AMNH</strain>
    </source>
</reference>
<evidence type="ECO:0000259" key="1">
    <source>
        <dbReference type="Pfam" id="PF13843"/>
    </source>
</evidence>
<dbReference type="InterPro" id="IPR029526">
    <property type="entry name" value="PGBD"/>
</dbReference>
<accession>A0AAE0LJT8</accession>
<dbReference type="PANTHER" id="PTHR47272">
    <property type="entry name" value="DDE_TNP_1_7 DOMAIN-CONTAINING PROTEIN"/>
    <property type="match status" value="1"/>
</dbReference>
<protein>
    <recommendedName>
        <fullName evidence="1">PiggyBac transposable element-derived protein domain-containing protein</fullName>
    </recommendedName>
</protein>
<keyword evidence="3" id="KW-1185">Reference proteome</keyword>
<dbReference type="EMBL" id="LGRX02000812">
    <property type="protein sequence ID" value="KAK3287510.1"/>
    <property type="molecule type" value="Genomic_DNA"/>
</dbReference>
<dbReference type="Proteomes" id="UP001190700">
    <property type="component" value="Unassembled WGS sequence"/>
</dbReference>
<name>A0AAE0LJT8_9CHLO</name>
<feature type="domain" description="PiggyBac transposable element-derived protein" evidence="1">
    <location>
        <begin position="27"/>
        <end position="309"/>
    </location>
</feature>